<dbReference type="AlphaFoldDB" id="A0A7Y7IE56"/>
<dbReference type="PANTHER" id="PTHR33744">
    <property type="entry name" value="CARBOHYDRATE DIACID REGULATOR"/>
    <property type="match status" value="1"/>
</dbReference>
<evidence type="ECO:0000259" key="4">
    <source>
        <dbReference type="Pfam" id="PF17853"/>
    </source>
</evidence>
<proteinExistence type="inferred from homology"/>
<evidence type="ECO:0000313" key="5">
    <source>
        <dbReference type="EMBL" id="NVM93801.1"/>
    </source>
</evidence>
<dbReference type="PANTHER" id="PTHR33744:SF1">
    <property type="entry name" value="DNA-BINDING TRANSCRIPTIONAL ACTIVATOR ADER"/>
    <property type="match status" value="1"/>
</dbReference>
<organism evidence="5 6">
    <name type="scientific">Arthrobacter wenxiniae</name>
    <dbReference type="NCBI Taxonomy" id="2713570"/>
    <lineage>
        <taxon>Bacteria</taxon>
        <taxon>Bacillati</taxon>
        <taxon>Actinomycetota</taxon>
        <taxon>Actinomycetes</taxon>
        <taxon>Micrococcales</taxon>
        <taxon>Micrococcaceae</taxon>
        <taxon>Arthrobacter</taxon>
    </lineage>
</organism>
<feature type="domain" description="CdaR GGDEF-like" evidence="4">
    <location>
        <begin position="273"/>
        <end position="375"/>
    </location>
</feature>
<feature type="domain" description="Purine catabolism PurC-like" evidence="2">
    <location>
        <begin position="7"/>
        <end position="128"/>
    </location>
</feature>
<comment type="caution">
    <text evidence="5">The sequence shown here is derived from an EMBL/GenBank/DDBJ whole genome shotgun (WGS) entry which is preliminary data.</text>
</comment>
<dbReference type="Proteomes" id="UP000543556">
    <property type="component" value="Unassembled WGS sequence"/>
</dbReference>
<dbReference type="InterPro" id="IPR042070">
    <property type="entry name" value="PucR_C-HTH_sf"/>
</dbReference>
<dbReference type="Gene3D" id="1.10.10.2840">
    <property type="entry name" value="PucR C-terminal helix-turn-helix domain"/>
    <property type="match status" value="1"/>
</dbReference>
<feature type="domain" description="PucR C-terminal helix-turn-helix" evidence="3">
    <location>
        <begin position="428"/>
        <end position="486"/>
    </location>
</feature>
<dbReference type="RefSeq" id="WP_176633525.1">
    <property type="nucleotide sequence ID" value="NZ_JAAMFM010000002.1"/>
</dbReference>
<name>A0A7Y7IE56_9MICC</name>
<comment type="similarity">
    <text evidence="1">Belongs to the CdaR family.</text>
</comment>
<evidence type="ECO:0000313" key="6">
    <source>
        <dbReference type="Proteomes" id="UP000543556"/>
    </source>
</evidence>
<dbReference type="InterPro" id="IPR012914">
    <property type="entry name" value="PucR_dom"/>
</dbReference>
<accession>A0A7Y7IE56</accession>
<dbReference type="EMBL" id="JAAMFM010000002">
    <property type="protein sequence ID" value="NVM93801.1"/>
    <property type="molecule type" value="Genomic_DNA"/>
</dbReference>
<keyword evidence="6" id="KW-1185">Reference proteome</keyword>
<gene>
    <name evidence="5" type="ORF">G6034_02540</name>
</gene>
<evidence type="ECO:0000259" key="2">
    <source>
        <dbReference type="Pfam" id="PF07905"/>
    </source>
</evidence>
<dbReference type="Pfam" id="PF13556">
    <property type="entry name" value="HTH_30"/>
    <property type="match status" value="1"/>
</dbReference>
<dbReference type="Pfam" id="PF17853">
    <property type="entry name" value="GGDEF_2"/>
    <property type="match status" value="1"/>
</dbReference>
<reference evidence="5 6" key="1">
    <citation type="submission" date="2020-02" db="EMBL/GenBank/DDBJ databases">
        <title>Genome sequence of strain AETb3-4.</title>
        <authorList>
            <person name="Gao J."/>
            <person name="Zhang X."/>
        </authorList>
    </citation>
    <scope>NUCLEOTIDE SEQUENCE [LARGE SCALE GENOMIC DNA]</scope>
    <source>
        <strain evidence="5 6">AETb3-4</strain>
    </source>
</reference>
<protein>
    <submittedName>
        <fullName evidence="5">PucR family transcriptional regulator</fullName>
    </submittedName>
</protein>
<dbReference type="InterPro" id="IPR041522">
    <property type="entry name" value="CdaR_GGDEF"/>
</dbReference>
<dbReference type="Pfam" id="PF07905">
    <property type="entry name" value="PucR"/>
    <property type="match status" value="1"/>
</dbReference>
<dbReference type="InterPro" id="IPR051448">
    <property type="entry name" value="CdaR-like_regulators"/>
</dbReference>
<evidence type="ECO:0000256" key="1">
    <source>
        <dbReference type="ARBA" id="ARBA00006754"/>
    </source>
</evidence>
<sequence length="502" mass="52187">MITLADVLASASMSAADPKLCGNVPGTLDRVVRWVHSSEVLEIAPLLRGGELLLSGGAALLALPPQEQEEYVRSLAGRNIAALALQTAGHASPLPERLIAVANEQGLPLIDLRAVAPFVDIAEAVNRLVVNEQADAHLVVDDVSRRIARQITDRGPHLPTILDVVATSLAAEVSLAAADGASLGHAGSAVEGEGTTAVAGIVVGGQLAAQLTLRSASPDPFLLNLAAERLSGILALALAQAFRPTPAQVANARLMESVIEGSGAGTLERLWVQAGLRPGQGAVMAVFRSLGREVSFSAVERALRASGANARSHLWDGELAMLFILPRGNARKAREALLRAARDAVRGTDACAAFGPHVDDGLRANQSYVEAQATLGLGLPAAGKVLDAMEFLALRILAVVPEPELLELYVRSSVGEVLDWDQKHGTALTASLLCWLDSGCNTTASALALNVERQTMHKRLNKIADLLGGDPRDSGGLLDLHLAAKAAAATAAAGPRTAARRA</sequence>
<dbReference type="InterPro" id="IPR025736">
    <property type="entry name" value="PucR_C-HTH_dom"/>
</dbReference>
<evidence type="ECO:0000259" key="3">
    <source>
        <dbReference type="Pfam" id="PF13556"/>
    </source>
</evidence>